<protein>
    <recommendedName>
        <fullName evidence="3">chitinase</fullName>
        <ecNumber evidence="3">3.2.1.14</ecNumber>
    </recommendedName>
</protein>
<feature type="region of interest" description="Disordered" evidence="13">
    <location>
        <begin position="162"/>
        <end position="190"/>
    </location>
</feature>
<keyword evidence="9 12" id="KW-0326">Glycosidase</keyword>
<evidence type="ECO:0000256" key="10">
    <source>
        <dbReference type="ARBA" id="ARBA00023326"/>
    </source>
</evidence>
<evidence type="ECO:0000256" key="1">
    <source>
        <dbReference type="ARBA" id="ARBA00000822"/>
    </source>
</evidence>
<feature type="compositionally biased region" description="Acidic residues" evidence="13">
    <location>
        <begin position="162"/>
        <end position="172"/>
    </location>
</feature>
<dbReference type="GeneID" id="38110643"/>
<dbReference type="Gene3D" id="3.10.50.10">
    <property type="match status" value="1"/>
</dbReference>
<evidence type="ECO:0000256" key="5">
    <source>
        <dbReference type="ARBA" id="ARBA00022801"/>
    </source>
</evidence>
<dbReference type="SUPFAM" id="SSF51445">
    <property type="entry name" value="(Trans)glycosidases"/>
    <property type="match status" value="1"/>
</dbReference>
<keyword evidence="11" id="KW-1015">Disulfide bond</keyword>
<sequence>MLANAIPGIAKPRPHGRRDAAREGVCVPISPILHDAKDLEAKIRPPEGVCDANETIEPAPTPTNIRIHSALAANTDDDPYSCNENKPCGNGACCAKSGYCGFGPKYCGEDGKSPNDVCWSNCDAHAECGVYAETKGDECPLNVCCSQYGFCGTTAEFCDRGEDNDDDDDDEPTGCQSNCDQPGSGASGSEVRDRIIGYYEVWNHQKKCINMDIDDVPVESLTHLYYAFGYIEPETYKIVPMDDGADGASEPVDQYTFAAVAGLKKRNPDLKVIIALGGWAFNDNHTVWQPVFSDMVSSSYKRGTFIGQLELFKSHYGFDGVDFDWEYPGAEDRGGHEDDGRNFRKLLESLATFYRGTDFEISFTAPTSYWYLRHFDLKASSDIVNYVNLMSYDLHGIWDSNNPIGSQVLAHTNLTEIDKALDLLWRNDVDPSKVNLGIGFYGRSYQLADPACSQPGCLFKGGGSAGPCTGQSGILSYAEIMDIIHENNLDPVHDELNAVKYITWNQDQWVSFDDQDTIQAKIEFANSKGLGGLLIWAVDLDTPQLNALAGVIYPKKLGFRGEKAKGADNWEELSEGECYASECSKNPTCKEGFIKADTFWCGDDDWPLNRPDGEQAICCPVSSVPDVSKCTWHGGDDGGEFCNGQCHDGEVAVVSSKWGDHGSWCIDGRKFFCCPTEVQQPDCRWTGCDEQCKDNEDEMTWRDSVCKEKLCCNSAQKWENCAWHGKPGSCFDNHCDTGWQVAVTNSFDGEGDDCGITGRKRTFCCDLPDGVSPFLPVPLEYLFPDAPDEDEVNSDFVLKVDPTWGGSEPEEFMILEEEPDEAPFGFVVMTSPAEIQQSLDKRDGSHWEVFDCLDATTIGEHRVRMVCTDTSEQSNCGNIHWGHGAPGTIIQMPQGCGPGKYAVVKDLSPSVNQTLPGSLARRGLLDTVYDLTFDYDFKRVPRDLGETNLRIDYSNDVDYWDNIVDKAADVKKRRKRELHDVNGNHRRWLEEEWRDDAHFGGVSSGDLHKRWFGSSIIDWLRNIIGTVEKTIEFGHHFTEDYILKIVDQQLSCPSVEAYLDVHAETHVEAHVSYGFTVIAKLDHRPIDLSDSFLYFRTKGEVTASFVIDGAATYSFDTGNKRLFSADKFGAAFTVPGIVTVGPNFEVNGQIEGAATLGVNFESRVKLAGWDIEQTYPIPETDKNDYTPQLEKSPNKDGFQTPQVPEIEWSVGVNGYVTAHIKPSISFGIMWDDLFFDIEDCAVRLTADGHITFHASAGTGSSGTNVCVGIDAGADLYATIDAPDAIDWALPKTPYYLLPSNDIELYSKCWTPDTKRSEIPALDAPTNSSIRVLESTLQRRNYLDVDANSTAHGKHLLGKRAQVWGPLLPNIPIGCPNDEQEEISPCPECTYGDYDTNSLRKRDGAVCAYYPGAADEELCGPNDDLTTSGLEKRVKGKAKTIKWDYNGVTETLTAVYYPSCGVATKLDDVEKWYGYAPRKCSPRVVFLSQNEYVLTGDEYVTEHIYEAQTVKYFLEWLINGPLPGGYTTASREWVSEVLIGLAPNTRAPFAASDWVDLGGPPTNLWERLFLNIGSDDKLEGLVIAEKNMNSVKNSFFGRKNPTTANDNNDESLTRNRHRSTAGVFWYMKIPAVWATFVEASQGIAVALYEFDEEYIWGSEQDEIGLPPNVTPDKRGNRGLRELYCYWIDVYLRDIETRGETWRTAARANYQAEFGNTGWLQQFDNGDMRAGSIKFPAAGGSRHGAAGIWTRSNYKNLWTAPGGGFGPY</sequence>
<name>A0A3D8T3C2_9EURO</name>
<evidence type="ECO:0000256" key="3">
    <source>
        <dbReference type="ARBA" id="ARBA00012729"/>
    </source>
</evidence>
<dbReference type="SMART" id="SM00270">
    <property type="entry name" value="ChtBD1"/>
    <property type="match status" value="2"/>
</dbReference>
<keyword evidence="10" id="KW-0624">Polysaccharide degradation</keyword>
<organism evidence="16 17">
    <name type="scientific">Aspergillus mulundensis</name>
    <dbReference type="NCBI Taxonomy" id="1810919"/>
    <lineage>
        <taxon>Eukaryota</taxon>
        <taxon>Fungi</taxon>
        <taxon>Dikarya</taxon>
        <taxon>Ascomycota</taxon>
        <taxon>Pezizomycotina</taxon>
        <taxon>Eurotiomycetes</taxon>
        <taxon>Eurotiomycetidae</taxon>
        <taxon>Eurotiales</taxon>
        <taxon>Aspergillaceae</taxon>
        <taxon>Aspergillus</taxon>
        <taxon>Aspergillus subgen. Nidulantes</taxon>
    </lineage>
</organism>
<dbReference type="PROSITE" id="PS50941">
    <property type="entry name" value="CHIT_BIND_I_2"/>
    <property type="match status" value="2"/>
</dbReference>
<feature type="disulfide bond" evidence="11">
    <location>
        <begin position="93"/>
        <end position="107"/>
    </location>
</feature>
<dbReference type="GO" id="GO:0008843">
    <property type="term" value="F:endochitinase activity"/>
    <property type="evidence" value="ECO:0007669"/>
    <property type="project" value="UniProtKB-EC"/>
</dbReference>
<evidence type="ECO:0000256" key="6">
    <source>
        <dbReference type="ARBA" id="ARBA00023024"/>
    </source>
</evidence>
<keyword evidence="6" id="KW-0146">Chitin degradation</keyword>
<comment type="caution">
    <text evidence="11">Lacks conserved residue(s) required for the propagation of feature annotation.</text>
</comment>
<evidence type="ECO:0000313" key="17">
    <source>
        <dbReference type="Proteomes" id="UP000256690"/>
    </source>
</evidence>
<feature type="disulfide bond" evidence="11">
    <location>
        <begin position="144"/>
        <end position="158"/>
    </location>
</feature>
<evidence type="ECO:0000256" key="7">
    <source>
        <dbReference type="ARBA" id="ARBA00023026"/>
    </source>
</evidence>
<reference evidence="16 17" key="1">
    <citation type="journal article" date="2018" name="IMA Fungus">
        <title>IMA Genome-F 9: Draft genome sequence of Annulohypoxylon stygium, Aspergillus mulundensis, Berkeleyomyces basicola (syn. Thielaviopsis basicola), Ceratocystis smalleyi, two Cercospora beticola strains, Coleophoma cylindrospora, Fusarium fracticaudum, Phialophora cf. hyalina, and Morchella septimelata.</title>
        <authorList>
            <person name="Wingfield B.D."/>
            <person name="Bills G.F."/>
            <person name="Dong Y."/>
            <person name="Huang W."/>
            <person name="Nel W.J."/>
            <person name="Swalarsk-Parry B.S."/>
            <person name="Vaghefi N."/>
            <person name="Wilken P.M."/>
            <person name="An Z."/>
            <person name="de Beer Z.W."/>
            <person name="De Vos L."/>
            <person name="Chen L."/>
            <person name="Duong T.A."/>
            <person name="Gao Y."/>
            <person name="Hammerbacher A."/>
            <person name="Kikkert J.R."/>
            <person name="Li Y."/>
            <person name="Li H."/>
            <person name="Li K."/>
            <person name="Li Q."/>
            <person name="Liu X."/>
            <person name="Ma X."/>
            <person name="Naidoo K."/>
            <person name="Pethybridge S.J."/>
            <person name="Sun J."/>
            <person name="Steenkamp E.T."/>
            <person name="van der Nest M.A."/>
            <person name="van Wyk S."/>
            <person name="Wingfield M.J."/>
            <person name="Xiong C."/>
            <person name="Yue Q."/>
            <person name="Zhang X."/>
        </authorList>
    </citation>
    <scope>NUCLEOTIDE SEQUENCE [LARGE SCALE GENOMIC DNA]</scope>
    <source>
        <strain evidence="16 17">DSM 5745</strain>
    </source>
</reference>
<dbReference type="CDD" id="cd00035">
    <property type="entry name" value="ChtBD1"/>
    <property type="match status" value="1"/>
</dbReference>
<feature type="domain" description="Chitin-binding type-1" evidence="14">
    <location>
        <begin position="79"/>
        <end position="124"/>
    </location>
</feature>
<dbReference type="EMBL" id="PVWQ01000001">
    <property type="protein sequence ID" value="RDW92951.1"/>
    <property type="molecule type" value="Genomic_DNA"/>
</dbReference>
<feature type="compositionally biased region" description="Polar residues" evidence="13">
    <location>
        <begin position="1185"/>
        <end position="1200"/>
    </location>
</feature>
<dbReference type="GO" id="GO:0000272">
    <property type="term" value="P:polysaccharide catabolic process"/>
    <property type="evidence" value="ECO:0007669"/>
    <property type="project" value="UniProtKB-KW"/>
</dbReference>
<dbReference type="PROSITE" id="PS00026">
    <property type="entry name" value="CHIT_BIND_I_1"/>
    <property type="match status" value="1"/>
</dbReference>
<dbReference type="PANTHER" id="PTHR47700">
    <property type="entry name" value="V CHITINASE, PUTATIVE (AFU_ORTHOLOGUE AFUA_6G13720)-RELATED"/>
    <property type="match status" value="1"/>
</dbReference>
<feature type="disulfide bond" evidence="11">
    <location>
        <begin position="175"/>
        <end position="179"/>
    </location>
</feature>
<evidence type="ECO:0000259" key="14">
    <source>
        <dbReference type="PROSITE" id="PS50941"/>
    </source>
</evidence>
<dbReference type="GO" id="GO:0006032">
    <property type="term" value="P:chitin catabolic process"/>
    <property type="evidence" value="ECO:0007669"/>
    <property type="project" value="UniProtKB-KW"/>
</dbReference>
<evidence type="ECO:0000256" key="11">
    <source>
        <dbReference type="PROSITE-ProRule" id="PRU00261"/>
    </source>
</evidence>
<dbReference type="GO" id="GO:0008061">
    <property type="term" value="F:chitin binding"/>
    <property type="evidence" value="ECO:0007669"/>
    <property type="project" value="UniProtKB-UniRule"/>
</dbReference>
<evidence type="ECO:0000256" key="2">
    <source>
        <dbReference type="ARBA" id="ARBA00008682"/>
    </source>
</evidence>
<keyword evidence="5 12" id="KW-0378">Hydrolase</keyword>
<dbReference type="InterPro" id="IPR011583">
    <property type="entry name" value="Chitinase_II/V-like_cat"/>
</dbReference>
<dbReference type="InterPro" id="IPR053214">
    <property type="entry name" value="LysM12-like"/>
</dbReference>
<feature type="domain" description="GH18" evidence="15">
    <location>
        <begin position="193"/>
        <end position="555"/>
    </location>
</feature>
<dbReference type="Pfam" id="PF00187">
    <property type="entry name" value="Chitin_bind_1"/>
    <property type="match status" value="1"/>
</dbReference>
<evidence type="ECO:0000259" key="15">
    <source>
        <dbReference type="PROSITE" id="PS51910"/>
    </source>
</evidence>
<dbReference type="SUPFAM" id="SSF57016">
    <property type="entry name" value="Plant lectins/antimicrobial peptides"/>
    <property type="match status" value="2"/>
</dbReference>
<evidence type="ECO:0000313" key="16">
    <source>
        <dbReference type="EMBL" id="RDW92951.1"/>
    </source>
</evidence>
<evidence type="ECO:0000256" key="9">
    <source>
        <dbReference type="ARBA" id="ARBA00023295"/>
    </source>
</evidence>
<evidence type="ECO:0000256" key="8">
    <source>
        <dbReference type="ARBA" id="ARBA00023277"/>
    </source>
</evidence>
<keyword evidence="7" id="KW-0843">Virulence</keyword>
<dbReference type="InterPro" id="IPR001223">
    <property type="entry name" value="Glyco_hydro18_cat"/>
</dbReference>
<feature type="disulfide bond" evidence="11">
    <location>
        <begin position="88"/>
        <end position="100"/>
    </location>
</feature>
<dbReference type="InterPro" id="IPR001002">
    <property type="entry name" value="Chitin-bd_1"/>
</dbReference>
<dbReference type="STRING" id="1810919.A0A3D8T3C2"/>
<comment type="catalytic activity">
    <reaction evidence="1">
        <text>Random endo-hydrolysis of N-acetyl-beta-D-glucosaminide (1-&gt;4)-beta-linkages in chitin and chitodextrins.</text>
        <dbReference type="EC" id="3.2.1.14"/>
    </reaction>
</comment>
<proteinExistence type="inferred from homology"/>
<dbReference type="Gene3D" id="3.30.60.10">
    <property type="entry name" value="Endochitinase-like"/>
    <property type="match status" value="1"/>
</dbReference>
<dbReference type="EC" id="3.2.1.14" evidence="3"/>
<dbReference type="Proteomes" id="UP000256690">
    <property type="component" value="Unassembled WGS sequence"/>
</dbReference>
<dbReference type="PROSITE" id="PS51910">
    <property type="entry name" value="GH18_2"/>
    <property type="match status" value="1"/>
</dbReference>
<comment type="similarity">
    <text evidence="2">Belongs to the glycosyl hydrolase 18 family. Chitinase class V subfamily.</text>
</comment>
<comment type="caution">
    <text evidence="16">The sequence shown here is derived from an EMBL/GenBank/DDBJ whole genome shotgun (WGS) entry which is preliminary data.</text>
</comment>
<feature type="region of interest" description="Disordered" evidence="13">
    <location>
        <begin position="1180"/>
        <end position="1200"/>
    </location>
</feature>
<keyword evidence="17" id="KW-1185">Reference proteome</keyword>
<keyword evidence="8" id="KW-0119">Carbohydrate metabolism</keyword>
<dbReference type="RefSeq" id="XP_026608134.1">
    <property type="nucleotide sequence ID" value="XM_026742289.1"/>
</dbReference>
<evidence type="ECO:0000256" key="4">
    <source>
        <dbReference type="ARBA" id="ARBA00022669"/>
    </source>
</evidence>
<dbReference type="SUPFAM" id="SSF54556">
    <property type="entry name" value="Chitinase insertion domain"/>
    <property type="match status" value="1"/>
</dbReference>
<dbReference type="InterPro" id="IPR017853">
    <property type="entry name" value="GH"/>
</dbReference>
<dbReference type="PROSITE" id="PS01095">
    <property type="entry name" value="GH18_1"/>
    <property type="match status" value="1"/>
</dbReference>
<dbReference type="Pfam" id="PF00704">
    <property type="entry name" value="Glyco_hydro_18"/>
    <property type="match status" value="1"/>
</dbReference>
<dbReference type="PANTHER" id="PTHR47700:SF2">
    <property type="entry name" value="CHITINASE"/>
    <property type="match status" value="1"/>
</dbReference>
<accession>A0A3D8T3C2</accession>
<feature type="disulfide bond" evidence="11">
    <location>
        <begin position="139"/>
        <end position="151"/>
    </location>
</feature>
<keyword evidence="4 11" id="KW-0147">Chitin-binding</keyword>
<evidence type="ECO:0000256" key="12">
    <source>
        <dbReference type="RuleBase" id="RU000489"/>
    </source>
</evidence>
<feature type="region of interest" description="Disordered" evidence="13">
    <location>
        <begin position="1"/>
        <end position="21"/>
    </location>
</feature>
<dbReference type="InterPro" id="IPR001579">
    <property type="entry name" value="Glyco_hydro_18_chit_AS"/>
</dbReference>
<evidence type="ECO:0000256" key="13">
    <source>
        <dbReference type="SAM" id="MobiDB-lite"/>
    </source>
</evidence>
<dbReference type="OrthoDB" id="73875at2759"/>
<gene>
    <name evidence="16" type="ORF">DSM5745_00273</name>
</gene>
<dbReference type="Gene3D" id="3.20.20.80">
    <property type="entry name" value="Glycosidases"/>
    <property type="match status" value="1"/>
</dbReference>
<feature type="domain" description="Chitin-binding type-1" evidence="14">
    <location>
        <begin position="125"/>
        <end position="181"/>
    </location>
</feature>
<dbReference type="InterPro" id="IPR036861">
    <property type="entry name" value="Endochitinase-like_sf"/>
</dbReference>
<dbReference type="InterPro" id="IPR018371">
    <property type="entry name" value="Chitin-binding_1_CS"/>
</dbReference>
<dbReference type="SMART" id="SM00636">
    <property type="entry name" value="Glyco_18"/>
    <property type="match status" value="1"/>
</dbReference>
<dbReference type="InterPro" id="IPR029070">
    <property type="entry name" value="Chitinase_insertion_sf"/>
</dbReference>
<feature type="disulfide bond" evidence="11">
    <location>
        <begin position="118"/>
        <end position="122"/>
    </location>
</feature>